<evidence type="ECO:0000313" key="8">
    <source>
        <dbReference type="Proteomes" id="UP000624404"/>
    </source>
</evidence>
<comment type="subcellular location">
    <subcellularLocation>
        <location evidence="2">Endoplasmic reticulum</location>
    </subcellularLocation>
    <subcellularLocation>
        <location evidence="3">Membrane</location>
    </subcellularLocation>
    <subcellularLocation>
        <location evidence="1">Mitochondrion</location>
    </subcellularLocation>
</comment>
<dbReference type="GO" id="GO:0016020">
    <property type="term" value="C:membrane"/>
    <property type="evidence" value="ECO:0007669"/>
    <property type="project" value="UniProtKB-SubCell"/>
</dbReference>
<dbReference type="InterPro" id="IPR052374">
    <property type="entry name" value="SERAC1"/>
</dbReference>
<reference evidence="7" key="1">
    <citation type="submission" date="2020-10" db="EMBL/GenBank/DDBJ databases">
        <authorList>
            <person name="Kusch S."/>
        </authorList>
    </citation>
    <scope>NUCLEOTIDE SEQUENCE</scope>
    <source>
        <strain evidence="7">SwB9</strain>
    </source>
</reference>
<keyword evidence="6" id="KW-0472">Membrane</keyword>
<dbReference type="PANTHER" id="PTHR48182">
    <property type="entry name" value="PROTEIN SERAC1"/>
    <property type="match status" value="1"/>
</dbReference>
<dbReference type="GO" id="GO:0005739">
    <property type="term" value="C:mitochondrion"/>
    <property type="evidence" value="ECO:0007669"/>
    <property type="project" value="UniProtKB-SubCell"/>
</dbReference>
<keyword evidence="8" id="KW-1185">Reference proteome</keyword>
<evidence type="ECO:0000256" key="5">
    <source>
        <dbReference type="ARBA" id="ARBA00023128"/>
    </source>
</evidence>
<sequence length="477" mass="53774">MGSNSREVSHFICTVPEDRKEYTLEIRRIVNRFFGEDAKIIQTKCPSGAQKFEVQLPVQDDPEALELRVKKLHNLCRIKVHALGWKLGPSPKSGLPVKDRPDTIRIENIPKAYTIEQVQDIVEKDFGSKPRIHSLALSTEDYLCATVTFPDEECGFPLEKLQKLKHLSHPDAPKIAYDADFLHFTTLYNASPKSSEVHVDIVAVVGLGTHAFGTFRSMVPGSYKMWLRDFLPKDIPESRILLYGYPSPVSGAKSVEIIEDIARVFLDRLAFLRKNTSTLDRPIIFIGQSLGGLIVQQALLQAGNSCDQNELGILRYWHGLVGFGIPIAGLDNPSLMKTVKAQPNKDLIRQICLDEDGTPSHYLRNLKKQFEECCKEKGRYTYAPELTYFWETFYSRPRHGNGIDLQDRVMVPSMGIQGAKSLVVHADHSGMVKYDEESNVIYKDVKNKIRVMVDNLGERERDVSKAGTSEASLNISL</sequence>
<protein>
    <submittedName>
        <fullName evidence="7">9c06afb1-543f-4728-b364-646f092bdf2d</fullName>
    </submittedName>
</protein>
<keyword evidence="4" id="KW-0256">Endoplasmic reticulum</keyword>
<dbReference type="EMBL" id="CAJHIA010000014">
    <property type="protein sequence ID" value="CAD6445347.1"/>
    <property type="molecule type" value="Genomic_DNA"/>
</dbReference>
<evidence type="ECO:0000256" key="1">
    <source>
        <dbReference type="ARBA" id="ARBA00004173"/>
    </source>
</evidence>
<dbReference type="OrthoDB" id="5086500at2759"/>
<dbReference type="PANTHER" id="PTHR48182:SF2">
    <property type="entry name" value="PROTEIN SERAC1"/>
    <property type="match status" value="1"/>
</dbReference>
<evidence type="ECO:0000256" key="3">
    <source>
        <dbReference type="ARBA" id="ARBA00004370"/>
    </source>
</evidence>
<evidence type="ECO:0000313" key="7">
    <source>
        <dbReference type="EMBL" id="CAD6445347.1"/>
    </source>
</evidence>
<comment type="caution">
    <text evidence="7">The sequence shown here is derived from an EMBL/GenBank/DDBJ whole genome shotgun (WGS) entry which is preliminary data.</text>
</comment>
<accession>A0A8H2VUX9</accession>
<evidence type="ECO:0000256" key="6">
    <source>
        <dbReference type="ARBA" id="ARBA00023136"/>
    </source>
</evidence>
<proteinExistence type="predicted"/>
<name>A0A8H2VUX9_9HELO</name>
<dbReference type="GO" id="GO:0005783">
    <property type="term" value="C:endoplasmic reticulum"/>
    <property type="evidence" value="ECO:0007669"/>
    <property type="project" value="UniProtKB-SubCell"/>
</dbReference>
<dbReference type="AlphaFoldDB" id="A0A8H2VUX9"/>
<organism evidence="7 8">
    <name type="scientific">Sclerotinia trifoliorum</name>
    <dbReference type="NCBI Taxonomy" id="28548"/>
    <lineage>
        <taxon>Eukaryota</taxon>
        <taxon>Fungi</taxon>
        <taxon>Dikarya</taxon>
        <taxon>Ascomycota</taxon>
        <taxon>Pezizomycotina</taxon>
        <taxon>Leotiomycetes</taxon>
        <taxon>Helotiales</taxon>
        <taxon>Sclerotiniaceae</taxon>
        <taxon>Sclerotinia</taxon>
    </lineage>
</organism>
<gene>
    <name evidence="7" type="ORF">SCLTRI_LOCUS5133</name>
</gene>
<dbReference type="InterPro" id="IPR029058">
    <property type="entry name" value="AB_hydrolase_fold"/>
</dbReference>
<evidence type="ECO:0000256" key="2">
    <source>
        <dbReference type="ARBA" id="ARBA00004240"/>
    </source>
</evidence>
<evidence type="ECO:0000256" key="4">
    <source>
        <dbReference type="ARBA" id="ARBA00022824"/>
    </source>
</evidence>
<keyword evidence="5" id="KW-0496">Mitochondrion</keyword>
<dbReference type="SUPFAM" id="SSF53474">
    <property type="entry name" value="alpha/beta-Hydrolases"/>
    <property type="match status" value="1"/>
</dbReference>
<dbReference type="Proteomes" id="UP000624404">
    <property type="component" value="Unassembled WGS sequence"/>
</dbReference>